<dbReference type="SUPFAM" id="SSF51735">
    <property type="entry name" value="NAD(P)-binding Rossmann-fold domains"/>
    <property type="match status" value="1"/>
</dbReference>
<reference evidence="3 4" key="1">
    <citation type="journal article" date="2020" name="Microorganisms">
        <title>Osmotic Adaptation and Compatible Solute Biosynthesis of Phototrophic Bacteria as Revealed from Genome Analyses.</title>
        <authorList>
            <person name="Imhoff J.F."/>
            <person name="Rahn T."/>
            <person name="Kunzel S."/>
            <person name="Keller A."/>
            <person name="Neulinger S.C."/>
        </authorList>
    </citation>
    <scope>NUCLEOTIDE SEQUENCE [LARGE SCALE GENOMIC DNA]</scope>
    <source>
        <strain evidence="3 4">DSM 15382</strain>
    </source>
</reference>
<keyword evidence="4" id="KW-1185">Reference proteome</keyword>
<evidence type="ECO:0000313" key="4">
    <source>
        <dbReference type="Proteomes" id="UP000697995"/>
    </source>
</evidence>
<dbReference type="PIRSF" id="PIRSF015578">
    <property type="entry name" value="Myoinos-ppht_syn"/>
    <property type="match status" value="1"/>
</dbReference>
<protein>
    <submittedName>
        <fullName evidence="3">Inositol-3-phosphate synthase</fullName>
    </submittedName>
</protein>
<dbReference type="SUPFAM" id="SSF55347">
    <property type="entry name" value="Glyceraldehyde-3-phosphate dehydrogenase-like, C-terminal domain"/>
    <property type="match status" value="1"/>
</dbReference>
<dbReference type="Proteomes" id="UP000697995">
    <property type="component" value="Unassembled WGS sequence"/>
</dbReference>
<dbReference type="Pfam" id="PF07994">
    <property type="entry name" value="NAD_binding_5"/>
    <property type="match status" value="1"/>
</dbReference>
<dbReference type="RefSeq" id="WP_133218136.1">
    <property type="nucleotide sequence ID" value="NZ_NRSG01000182.1"/>
</dbReference>
<organism evidence="3 4">
    <name type="scientific">Paracraurococcus ruber</name>
    <dbReference type="NCBI Taxonomy" id="77675"/>
    <lineage>
        <taxon>Bacteria</taxon>
        <taxon>Pseudomonadati</taxon>
        <taxon>Pseudomonadota</taxon>
        <taxon>Alphaproteobacteria</taxon>
        <taxon>Acetobacterales</taxon>
        <taxon>Roseomonadaceae</taxon>
        <taxon>Paracraurococcus</taxon>
    </lineage>
</organism>
<dbReference type="Gene3D" id="3.30.360.10">
    <property type="entry name" value="Dihydrodipicolinate Reductase, domain 2"/>
    <property type="match status" value="1"/>
</dbReference>
<dbReference type="EMBL" id="NRSG01000182">
    <property type="protein sequence ID" value="MBK1660476.1"/>
    <property type="molecule type" value="Genomic_DNA"/>
</dbReference>
<evidence type="ECO:0000256" key="1">
    <source>
        <dbReference type="ARBA" id="ARBA00010813"/>
    </source>
</evidence>
<evidence type="ECO:0000259" key="2">
    <source>
        <dbReference type="Pfam" id="PF01658"/>
    </source>
</evidence>
<feature type="domain" description="Myo-inositol-1-phosphate synthase GAPDH-like" evidence="2">
    <location>
        <begin position="229"/>
        <end position="334"/>
    </location>
</feature>
<dbReference type="InterPro" id="IPR013021">
    <property type="entry name" value="Myo-inos-1-P_Synthase_GAPDH"/>
</dbReference>
<accession>A0ABS1D0Z9</accession>
<dbReference type="InterPro" id="IPR036291">
    <property type="entry name" value="NAD(P)-bd_dom_sf"/>
</dbReference>
<dbReference type="Gene3D" id="3.40.50.720">
    <property type="entry name" value="NAD(P)-binding Rossmann-like Domain"/>
    <property type="match status" value="1"/>
</dbReference>
<dbReference type="InterPro" id="IPR002587">
    <property type="entry name" value="Myo-inos-1-P_Synthase"/>
</dbReference>
<dbReference type="PANTHER" id="PTHR11510">
    <property type="entry name" value="MYO-INOSITOL-1 PHOSPHATE SYNTHASE"/>
    <property type="match status" value="1"/>
</dbReference>
<proteinExistence type="inferred from homology"/>
<comment type="caution">
    <text evidence="3">The sequence shown here is derived from an EMBL/GenBank/DDBJ whole genome shotgun (WGS) entry which is preliminary data.</text>
</comment>
<dbReference type="Pfam" id="PF01658">
    <property type="entry name" value="Inos-1-P_synth"/>
    <property type="match status" value="1"/>
</dbReference>
<name>A0ABS1D0Z9_9PROT</name>
<gene>
    <name evidence="3" type="ORF">CKO45_19820</name>
</gene>
<evidence type="ECO:0000313" key="3">
    <source>
        <dbReference type="EMBL" id="MBK1660476.1"/>
    </source>
</evidence>
<sequence length="403" mass="42770">MPAAAKRRRVGVAVVGLGGAVATTAAAGVEILRRGTNRMDGLPLAGVSVPGLCAYEDLVFGGWDLNGQSLAEAAAEHRVLNDNQLDETAPALAAIRPWPAVASSAFCRRIEGANAREAKGHRAAIDAIIDDLMRFKAANDVDDVVMINLASTERTPADSPALRTPEAFARAVAENDLSIGPAMLYAAAAIEAGVAYGNFTPSVAADAPALAEMARQRGVPVAGKDGKTGQTLMKTVLAPALRARSLHVDGWFSTNILGNRDGQALEDPDSLKSKLGTKGSVLDSILGYRVEDHIVDIRYYRPRGDDKEAWDNIDVSGFLGHRMQIKVNFLCKDSILAAPLALEIARVLDLAKQRGEGGPQEQLSLFFKAPMTANGRAPEHAFHTQERMLQDWLGVPAPAAAAE</sequence>
<comment type="similarity">
    <text evidence="1">Belongs to the myo-inositol 1-phosphate synthase family.</text>
</comment>